<keyword evidence="2" id="KW-1185">Reference proteome</keyword>
<accession>A0A8J7IIM3</accession>
<comment type="caution">
    <text evidence="1">The sequence shown here is derived from an EMBL/GenBank/DDBJ whole genome shotgun (WGS) entry which is preliminary data.</text>
</comment>
<dbReference type="InterPro" id="IPR036514">
    <property type="entry name" value="SGNH_hydro_sf"/>
</dbReference>
<dbReference type="SUPFAM" id="SSF52266">
    <property type="entry name" value="SGNH hydrolase"/>
    <property type="match status" value="1"/>
</dbReference>
<dbReference type="Proteomes" id="UP000610931">
    <property type="component" value="Unassembled WGS sequence"/>
</dbReference>
<dbReference type="RefSeq" id="WP_199116938.1">
    <property type="nucleotide sequence ID" value="NZ_JAELVQ010000042.1"/>
</dbReference>
<reference evidence="1" key="1">
    <citation type="submission" date="2020-12" db="EMBL/GenBank/DDBJ databases">
        <title>Snuella sp. nov., isolated from sediment in Incheon.</title>
        <authorList>
            <person name="Kim W."/>
        </authorList>
    </citation>
    <scope>NUCLEOTIDE SEQUENCE</scope>
    <source>
        <strain evidence="1">CAU 1569</strain>
    </source>
</reference>
<dbReference type="GO" id="GO:0016788">
    <property type="term" value="F:hydrolase activity, acting on ester bonds"/>
    <property type="evidence" value="ECO:0007669"/>
    <property type="project" value="UniProtKB-ARBA"/>
</dbReference>
<evidence type="ECO:0008006" key="3">
    <source>
        <dbReference type="Google" id="ProtNLM"/>
    </source>
</evidence>
<organism evidence="1 2">
    <name type="scientific">Snuella sedimenti</name>
    <dbReference type="NCBI Taxonomy" id="2798802"/>
    <lineage>
        <taxon>Bacteria</taxon>
        <taxon>Pseudomonadati</taxon>
        <taxon>Bacteroidota</taxon>
        <taxon>Flavobacteriia</taxon>
        <taxon>Flavobacteriales</taxon>
        <taxon>Flavobacteriaceae</taxon>
        <taxon>Snuella</taxon>
    </lineage>
</organism>
<evidence type="ECO:0000313" key="1">
    <source>
        <dbReference type="EMBL" id="MBJ6369813.1"/>
    </source>
</evidence>
<gene>
    <name evidence="1" type="ORF">JF259_17145</name>
</gene>
<proteinExistence type="predicted"/>
<name>A0A8J7IIM3_9FLAO</name>
<protein>
    <recommendedName>
        <fullName evidence="3">SGNH/GDSL hydrolase family protein</fullName>
    </recommendedName>
</protein>
<dbReference type="AlphaFoldDB" id="A0A8J7IIM3"/>
<sequence length="245" mass="29282">MKKFKRDFAYIPDPLYGYRYETSLEQEFVWPDVEKKFRFNSHGFYGPNFSKIKKSRTYRIAFVGNSVTLGIRNDGDENFVMKLQSLFNQDKYNVEVINCSVDGVDNDLGNLNRIKYQVAEFNPDLIMFKYVFPLTKRQIVRGVYRDFMLKYDYDMRDSLPKIYSELDKIYSAKILTSVYNYSYNIRGLCRWLLNNKSTEFAKFLIEIFMKLNGYILTSQKERIGVIGKKRRNTFHLMNHIICIWM</sequence>
<dbReference type="EMBL" id="JAELVQ010000042">
    <property type="protein sequence ID" value="MBJ6369813.1"/>
    <property type="molecule type" value="Genomic_DNA"/>
</dbReference>
<evidence type="ECO:0000313" key="2">
    <source>
        <dbReference type="Proteomes" id="UP000610931"/>
    </source>
</evidence>
<dbReference type="Gene3D" id="3.40.50.1110">
    <property type="entry name" value="SGNH hydrolase"/>
    <property type="match status" value="1"/>
</dbReference>